<comment type="similarity">
    <text evidence="2 6">Belongs to the acyl-CoA dehydrogenase family.</text>
</comment>
<comment type="caution">
    <text evidence="10">The sequence shown here is derived from an EMBL/GenBank/DDBJ whole genome shotgun (WGS) entry which is preliminary data.</text>
</comment>
<feature type="domain" description="Acyl-CoA dehydrogenase/oxidase N-terminal" evidence="9">
    <location>
        <begin position="6"/>
        <end position="117"/>
    </location>
</feature>
<dbReference type="PROSITE" id="PS00073">
    <property type="entry name" value="ACYL_COA_DH_2"/>
    <property type="match status" value="1"/>
</dbReference>
<evidence type="ECO:0000259" key="9">
    <source>
        <dbReference type="Pfam" id="PF02771"/>
    </source>
</evidence>
<dbReference type="InterPro" id="IPR013786">
    <property type="entry name" value="AcylCoA_DH/ox_N"/>
</dbReference>
<comment type="cofactor">
    <cofactor evidence="1 6">
        <name>FAD</name>
        <dbReference type="ChEBI" id="CHEBI:57692"/>
    </cofactor>
</comment>
<dbReference type="FunFam" id="1.20.140.10:FF:000004">
    <property type="entry name" value="Acyl-CoA dehydrogenase FadE25"/>
    <property type="match status" value="1"/>
</dbReference>
<dbReference type="PANTHER" id="PTHR43884">
    <property type="entry name" value="ACYL-COA DEHYDROGENASE"/>
    <property type="match status" value="1"/>
</dbReference>
<evidence type="ECO:0000256" key="5">
    <source>
        <dbReference type="ARBA" id="ARBA00023002"/>
    </source>
</evidence>
<dbReference type="SUPFAM" id="SSF56645">
    <property type="entry name" value="Acyl-CoA dehydrogenase NM domain-like"/>
    <property type="match status" value="1"/>
</dbReference>
<dbReference type="PIRSF" id="PIRSF016578">
    <property type="entry name" value="HsaA"/>
    <property type="match status" value="1"/>
</dbReference>
<dbReference type="Pfam" id="PF00441">
    <property type="entry name" value="Acyl-CoA_dh_1"/>
    <property type="match status" value="1"/>
</dbReference>
<accession>A0A0S8GI05</accession>
<evidence type="ECO:0000313" key="10">
    <source>
        <dbReference type="EMBL" id="KPK71258.1"/>
    </source>
</evidence>
<dbReference type="Pfam" id="PF02771">
    <property type="entry name" value="Acyl-CoA_dh_N"/>
    <property type="match status" value="1"/>
</dbReference>
<keyword evidence="4 6" id="KW-0274">FAD</keyword>
<proteinExistence type="inferred from homology"/>
<evidence type="ECO:0000256" key="1">
    <source>
        <dbReference type="ARBA" id="ARBA00001974"/>
    </source>
</evidence>
<evidence type="ECO:0000256" key="4">
    <source>
        <dbReference type="ARBA" id="ARBA00022827"/>
    </source>
</evidence>
<protein>
    <submittedName>
        <fullName evidence="10">Acyl-CoA dehydrogenase</fullName>
    </submittedName>
</protein>
<dbReference type="FunFam" id="1.10.540.10:FF:000026">
    <property type="entry name" value="Acyl-CoA dehydrogenase medium chain"/>
    <property type="match status" value="1"/>
</dbReference>
<evidence type="ECO:0000256" key="6">
    <source>
        <dbReference type="RuleBase" id="RU362125"/>
    </source>
</evidence>
<dbReference type="EMBL" id="LJUI01000005">
    <property type="protein sequence ID" value="KPK71258.1"/>
    <property type="molecule type" value="Genomic_DNA"/>
</dbReference>
<gene>
    <name evidence="10" type="ORF">AMJ82_01195</name>
</gene>
<evidence type="ECO:0000259" key="7">
    <source>
        <dbReference type="Pfam" id="PF00441"/>
    </source>
</evidence>
<reference evidence="10 11" key="1">
    <citation type="journal article" date="2015" name="Microbiome">
        <title>Genomic resolution of linkages in carbon, nitrogen, and sulfur cycling among widespread estuary sediment bacteria.</title>
        <authorList>
            <person name="Baker B.J."/>
            <person name="Lazar C.S."/>
            <person name="Teske A.P."/>
            <person name="Dick G.J."/>
        </authorList>
    </citation>
    <scope>NUCLEOTIDE SEQUENCE [LARGE SCALE GENOMIC DNA]</scope>
    <source>
        <strain evidence="10">SM23_40</strain>
    </source>
</reference>
<dbReference type="InterPro" id="IPR006089">
    <property type="entry name" value="Acyl-CoA_DH_CS"/>
</dbReference>
<dbReference type="PATRIC" id="fig|1703774.3.peg.2448"/>
<evidence type="ECO:0000313" key="11">
    <source>
        <dbReference type="Proteomes" id="UP000051717"/>
    </source>
</evidence>
<dbReference type="InterPro" id="IPR006091">
    <property type="entry name" value="Acyl-CoA_Oxase/DH_mid-dom"/>
</dbReference>
<dbReference type="FunFam" id="2.40.110.10:FF:000001">
    <property type="entry name" value="Acyl-CoA dehydrogenase, mitochondrial"/>
    <property type="match status" value="1"/>
</dbReference>
<dbReference type="GO" id="GO:0050660">
    <property type="term" value="F:flavin adenine dinucleotide binding"/>
    <property type="evidence" value="ECO:0007669"/>
    <property type="project" value="InterPro"/>
</dbReference>
<dbReference type="Gene3D" id="1.20.140.10">
    <property type="entry name" value="Butyryl-CoA Dehydrogenase, subunit A, domain 3"/>
    <property type="match status" value="1"/>
</dbReference>
<dbReference type="Proteomes" id="UP000051717">
    <property type="component" value="Unassembled WGS sequence"/>
</dbReference>
<dbReference type="InterPro" id="IPR009075">
    <property type="entry name" value="AcylCo_DH/oxidase_C"/>
</dbReference>
<feature type="domain" description="Acyl-CoA dehydrogenase/oxidase C-terminal" evidence="7">
    <location>
        <begin position="229"/>
        <end position="378"/>
    </location>
</feature>
<dbReference type="Pfam" id="PF02770">
    <property type="entry name" value="Acyl-CoA_dh_M"/>
    <property type="match status" value="1"/>
</dbReference>
<dbReference type="InterPro" id="IPR009100">
    <property type="entry name" value="AcylCoA_DH/oxidase_NM_dom_sf"/>
</dbReference>
<feature type="domain" description="Acyl-CoA oxidase/dehydrogenase middle" evidence="8">
    <location>
        <begin position="121"/>
        <end position="216"/>
    </location>
</feature>
<name>A0A0S8GI05_UNCT6</name>
<organism evidence="10 11">
    <name type="scientific">candidate division TA06 bacterium SM23_40</name>
    <dbReference type="NCBI Taxonomy" id="1703774"/>
    <lineage>
        <taxon>Bacteria</taxon>
        <taxon>Bacteria division TA06</taxon>
    </lineage>
</organism>
<dbReference type="GO" id="GO:0003995">
    <property type="term" value="F:acyl-CoA dehydrogenase activity"/>
    <property type="evidence" value="ECO:0007669"/>
    <property type="project" value="InterPro"/>
</dbReference>
<dbReference type="AlphaFoldDB" id="A0A0S8GI05"/>
<dbReference type="InterPro" id="IPR036250">
    <property type="entry name" value="AcylCo_DH-like_C"/>
</dbReference>
<evidence type="ECO:0000256" key="3">
    <source>
        <dbReference type="ARBA" id="ARBA00022630"/>
    </source>
</evidence>
<keyword evidence="5 6" id="KW-0560">Oxidoreductase</keyword>
<dbReference type="SUPFAM" id="SSF47203">
    <property type="entry name" value="Acyl-CoA dehydrogenase C-terminal domain-like"/>
    <property type="match status" value="1"/>
</dbReference>
<dbReference type="Gene3D" id="1.10.540.10">
    <property type="entry name" value="Acyl-CoA dehydrogenase/oxidase, N-terminal domain"/>
    <property type="match status" value="1"/>
</dbReference>
<keyword evidence="3 6" id="KW-0285">Flavoprotein</keyword>
<evidence type="ECO:0000256" key="2">
    <source>
        <dbReference type="ARBA" id="ARBA00009347"/>
    </source>
</evidence>
<dbReference type="InterPro" id="IPR037069">
    <property type="entry name" value="AcylCoA_DH/ox_N_sf"/>
</dbReference>
<dbReference type="Gene3D" id="2.40.110.10">
    <property type="entry name" value="Butyryl-CoA Dehydrogenase, subunit A, domain 2"/>
    <property type="match status" value="1"/>
</dbReference>
<sequence length="398" mass="43362">MSAFLTEQNREWQTKARDVAEATVRPLAAKYDRSQTYPHEIREGLAGAGLLGVWIDREYGGGGGSLLDLCLCVEEISKACGGAGTMYAVNALGSLPIVLSGTEEQKQKYLPDIAQGKILAAFGLSEKFAGTDAGSMRTSAVEDGDDFVINGEKKWTTNAGAADIYTVFAVTDPSSRSRRISAFIVEKETPGFEIGKEEDKLGIRCVPVRELYFRDCRVPREQILGGKLGRGLLQAMSTIDRARPGVAAQAVGLAQGALEYAMFYATRREQFGQPISSFQMIQQLLADMATKIEAARQLLYAAAAAVDQGLSGTRKLSSQAKLFASDVAMEVTTNAVQVFGGYGYMKDYPIEKYMRDAKITQIYEGTNQLQRTVIAHALIKEASHLTHLDAYIPREVQP</sequence>
<dbReference type="PROSITE" id="PS00072">
    <property type="entry name" value="ACYL_COA_DH_1"/>
    <property type="match status" value="1"/>
</dbReference>
<dbReference type="PANTHER" id="PTHR43884:SF12">
    <property type="entry name" value="ISOVALERYL-COA DEHYDROGENASE, MITOCHONDRIAL-RELATED"/>
    <property type="match status" value="1"/>
</dbReference>
<evidence type="ECO:0000259" key="8">
    <source>
        <dbReference type="Pfam" id="PF02770"/>
    </source>
</evidence>
<dbReference type="InterPro" id="IPR046373">
    <property type="entry name" value="Acyl-CoA_Oxase/DH_mid-dom_sf"/>
</dbReference>